<dbReference type="SUPFAM" id="SSF52467">
    <property type="entry name" value="DHS-like NAD/FAD-binding domain"/>
    <property type="match status" value="1"/>
</dbReference>
<reference evidence="1 2" key="1">
    <citation type="submission" date="2020-02" db="EMBL/GenBank/DDBJ databases">
        <authorList>
            <person name="Kim M.K."/>
        </authorList>
    </citation>
    <scope>NUCLEOTIDE SEQUENCE [LARGE SCALE GENOMIC DNA]</scope>
    <source>
        <strain evidence="1 2">BT327</strain>
    </source>
</reference>
<name>A0A6B3M1D3_9BACT</name>
<sequence>MPAIPTKLADYYKKGSFGIYIGAGLSRASGLPDWESFLNELIEYACDNNYIVQKKKKELNKLTKDPSNYLLVAEELKEILSSDLPKFIRQKFDSKSLVPSPTLCKVVQLNHKFIVTTNYDTLIEKAYAKVYHDILNPLTYKSASAINYNILANEPFLLKAHGDAKSAPNEIILTENDYRNIIFKERGYQSVLHVLFSTCNVLFLGASLKDPEMKLLLGYIHNIFHGGGSVPGNTVLIFNLEAISKKPGKK</sequence>
<dbReference type="Proteomes" id="UP000474777">
    <property type="component" value="Unassembled WGS sequence"/>
</dbReference>
<dbReference type="EMBL" id="JAAGWD010000021">
    <property type="protein sequence ID" value="NEM99760.1"/>
    <property type="molecule type" value="Genomic_DNA"/>
</dbReference>
<dbReference type="AlphaFoldDB" id="A0A6B3M1D3"/>
<proteinExistence type="predicted"/>
<accession>A0A6B3M1D3</accession>
<protein>
    <submittedName>
        <fullName evidence="1">Uncharacterized protein</fullName>
    </submittedName>
</protein>
<gene>
    <name evidence="1" type="ORF">GXP69_18865</name>
</gene>
<organism evidence="1 2">
    <name type="scientific">Pontibacter burrus</name>
    <dbReference type="NCBI Taxonomy" id="2704466"/>
    <lineage>
        <taxon>Bacteria</taxon>
        <taxon>Pseudomonadati</taxon>
        <taxon>Bacteroidota</taxon>
        <taxon>Cytophagia</taxon>
        <taxon>Cytophagales</taxon>
        <taxon>Hymenobacteraceae</taxon>
        <taxon>Pontibacter</taxon>
    </lineage>
</organism>
<comment type="caution">
    <text evidence="1">The sequence shown here is derived from an EMBL/GenBank/DDBJ whole genome shotgun (WGS) entry which is preliminary data.</text>
</comment>
<evidence type="ECO:0000313" key="1">
    <source>
        <dbReference type="EMBL" id="NEM99760.1"/>
    </source>
</evidence>
<dbReference type="InterPro" id="IPR029035">
    <property type="entry name" value="DHS-like_NAD/FAD-binding_dom"/>
</dbReference>
<evidence type="ECO:0000313" key="2">
    <source>
        <dbReference type="Proteomes" id="UP000474777"/>
    </source>
</evidence>
<dbReference type="Gene3D" id="3.40.50.1220">
    <property type="entry name" value="TPP-binding domain"/>
    <property type="match status" value="1"/>
</dbReference>
<dbReference type="RefSeq" id="WP_163917171.1">
    <property type="nucleotide sequence ID" value="NZ_JAAGWD010000021.1"/>
</dbReference>
<dbReference type="Pfam" id="PF13289">
    <property type="entry name" value="SIR2_2"/>
    <property type="match status" value="1"/>
</dbReference>
<keyword evidence="2" id="KW-1185">Reference proteome</keyword>